<protein>
    <recommendedName>
        <fullName evidence="4">SGNH hydrolase-type esterase domain-containing protein</fullName>
    </recommendedName>
</protein>
<dbReference type="InterPro" id="IPR036514">
    <property type="entry name" value="SGNH_hydro_sf"/>
</dbReference>
<reference evidence="2" key="1">
    <citation type="submission" date="2022-12" db="EMBL/GenBank/DDBJ databases">
        <title>Bacterial isolates from different developmental stages of Nematostella vectensis.</title>
        <authorList>
            <person name="Fraune S."/>
        </authorList>
    </citation>
    <scope>NUCLEOTIDE SEQUENCE</scope>
    <source>
        <strain evidence="2">G21632-S1</strain>
    </source>
</reference>
<dbReference type="EMBL" id="JAPWGW010000003">
    <property type="protein sequence ID" value="MCZ4298447.1"/>
    <property type="molecule type" value="Genomic_DNA"/>
</dbReference>
<keyword evidence="3" id="KW-1185">Reference proteome</keyword>
<feature type="signal peptide" evidence="1">
    <location>
        <begin position="1"/>
        <end position="26"/>
    </location>
</feature>
<accession>A0ABT4LVR6</accession>
<organism evidence="2 3">
    <name type="scientific">Henriciella marina</name>
    <dbReference type="NCBI Taxonomy" id="453851"/>
    <lineage>
        <taxon>Bacteria</taxon>
        <taxon>Pseudomonadati</taxon>
        <taxon>Pseudomonadota</taxon>
        <taxon>Alphaproteobacteria</taxon>
        <taxon>Hyphomonadales</taxon>
        <taxon>Hyphomonadaceae</taxon>
        <taxon>Henriciella</taxon>
    </lineage>
</organism>
<dbReference type="Proteomes" id="UP001083770">
    <property type="component" value="Unassembled WGS sequence"/>
</dbReference>
<proteinExistence type="predicted"/>
<dbReference type="Gene3D" id="3.40.50.1110">
    <property type="entry name" value="SGNH hydrolase"/>
    <property type="match status" value="1"/>
</dbReference>
<gene>
    <name evidence="2" type="ORF">O4G74_10285</name>
</gene>
<feature type="chain" id="PRO_5046114689" description="SGNH hydrolase-type esterase domain-containing protein" evidence="1">
    <location>
        <begin position="27"/>
        <end position="284"/>
    </location>
</feature>
<comment type="caution">
    <text evidence="2">The sequence shown here is derived from an EMBL/GenBank/DDBJ whole genome shotgun (WGS) entry which is preliminary data.</text>
</comment>
<evidence type="ECO:0000313" key="3">
    <source>
        <dbReference type="Proteomes" id="UP001083770"/>
    </source>
</evidence>
<dbReference type="RefSeq" id="WP_269402521.1">
    <property type="nucleotide sequence ID" value="NZ_JAPWGW010000003.1"/>
</dbReference>
<dbReference type="SUPFAM" id="SSF52266">
    <property type="entry name" value="SGNH hydrolase"/>
    <property type="match status" value="1"/>
</dbReference>
<evidence type="ECO:0000256" key="1">
    <source>
        <dbReference type="SAM" id="SignalP"/>
    </source>
</evidence>
<name>A0ABT4LVR6_9PROT</name>
<keyword evidence="1" id="KW-0732">Signal</keyword>
<evidence type="ECO:0008006" key="4">
    <source>
        <dbReference type="Google" id="ProtNLM"/>
    </source>
</evidence>
<evidence type="ECO:0000313" key="2">
    <source>
        <dbReference type="EMBL" id="MCZ4298447.1"/>
    </source>
</evidence>
<sequence length="284" mass="31559">MMSGFRLLLALAVSALIAVSPAAAQAGPQDENYVQMANYRTPDMPVVHLFGDSIMRGYALRKFPDQYTPEEAENEILWPLRSPASMLKFISDGDYWAGYAGGTGLPYTEDPRGNTVYARVDNGQVFDDDFIVISDAGEHNNNPAAYYLMLKSLRTLLCDYDVDVLYVNTYDDIAPGALAIEDEDQYRWSVPIDGMTMNYTFAKAAADEMPDCKADAHLIDIVPDMKALEGRGLSPIQSDGIHPNMTGQWLIAYKIDSKVREIMLAREMEAPEEIAEHDQASAEH</sequence>